<dbReference type="EMBL" id="CP002568">
    <property type="protein sequence ID" value="ADZ71026.1"/>
    <property type="molecule type" value="Genomic_DNA"/>
</dbReference>
<reference evidence="3 4" key="1">
    <citation type="journal article" date="2011" name="J. Bacteriol.">
        <title>Complete genome sequence of Polymorphum gilvum SL003B-26A1T, a crude oil-degrading bacterium from oil-polluted saline soil.</title>
        <authorList>
            <person name="Li S.G."/>
            <person name="Tang Y.Q."/>
            <person name="Nie Y."/>
            <person name="Cai M."/>
            <person name="Wu X.L."/>
        </authorList>
    </citation>
    <scope>NUCLEOTIDE SEQUENCE [LARGE SCALE GENOMIC DNA]</scope>
    <source>
        <strain evidence="4">LMG 25793 / CGMCC 1.9160 / SL003B-26A1</strain>
    </source>
</reference>
<dbReference type="InterPro" id="IPR038731">
    <property type="entry name" value="RgtA/B/C-like"/>
</dbReference>
<feature type="transmembrane region" description="Helical" evidence="1">
    <location>
        <begin position="368"/>
        <end position="387"/>
    </location>
</feature>
<dbReference type="KEGG" id="pgv:SL003B_2604"/>
<keyword evidence="1" id="KW-1133">Transmembrane helix</keyword>
<dbReference type="PATRIC" id="fig|991905.3.peg.2665"/>
<evidence type="ECO:0000313" key="4">
    <source>
        <dbReference type="Proteomes" id="UP000008130"/>
    </source>
</evidence>
<dbReference type="Pfam" id="PF13231">
    <property type="entry name" value="PMT_2"/>
    <property type="match status" value="1"/>
</dbReference>
<accession>F2J3K2</accession>
<dbReference type="STRING" id="991905.SL003B_2604"/>
<feature type="transmembrane region" description="Helical" evidence="1">
    <location>
        <begin position="146"/>
        <end position="164"/>
    </location>
</feature>
<dbReference type="Proteomes" id="UP000008130">
    <property type="component" value="Chromosome"/>
</dbReference>
<feature type="transmembrane region" description="Helical" evidence="1">
    <location>
        <begin position="93"/>
        <end position="115"/>
    </location>
</feature>
<dbReference type="HOGENOM" id="CLU_039820_0_0_5"/>
<proteinExistence type="predicted"/>
<evidence type="ECO:0000256" key="1">
    <source>
        <dbReference type="SAM" id="Phobius"/>
    </source>
</evidence>
<feature type="transmembrane region" description="Helical" evidence="1">
    <location>
        <begin position="215"/>
        <end position="235"/>
    </location>
</feature>
<feature type="domain" description="Glycosyltransferase RgtA/B/C/D-like" evidence="2">
    <location>
        <begin position="74"/>
        <end position="235"/>
    </location>
</feature>
<sequence>MTLPHPDTGADTPSGARSDGLPPYAGAAGVVAVVAAWGLAHTLLRGLASPVLGTDDMLENVFVQSLEAGYLLRQPPLYEWLLWTLQQALGPTIWSFLLLKYALLTVAALFLFLVARRAIDDPRVAGLCVLSYSLLYQFGWNLHEGVTHTLVLTAACAASAWALLRAMESGRLAAYVPVGLAVGAGLLAKHSYPLFLSALLAAAVSDRAWRPRLRVAGLALALAVAAAVYAPYLAWTLGQGHGIVTESAGVMGTAAPAPHLQRAGTGLALLAWSLTGFSMPFLAIVVALFWPQVRAVGTGAVPRANDVARLCGRATVVAVAVTALLIVATGATYVKERHMHAVLLLLPIWLFARIAAAPGAKRWRALGLTIAAVAAVALVARVPGLVIPERLACGGKCRPLTPYAEIRDDLAALGAGQATLVGDDAYTAGNLRVLFPTARVAIPAWRPPLPPRAACLYVWDAGEAPPAAAAADAFVALFSGGRLPVRAGEARYLAGAWSHPWKPEGFRVTHWGVQPLDAADPLCQ</sequence>
<gene>
    <name evidence="3" type="ordered locus">SL003B_2604</name>
</gene>
<organism evidence="3 4">
    <name type="scientific">Polymorphum gilvum (strain LMG 25793 / CGMCC 1.9160 / SL003B-26A1)</name>
    <dbReference type="NCBI Taxonomy" id="991905"/>
    <lineage>
        <taxon>Bacteria</taxon>
        <taxon>Pseudomonadati</taxon>
        <taxon>Pseudomonadota</taxon>
        <taxon>Alphaproteobacteria</taxon>
        <taxon>Rhodobacterales</taxon>
        <taxon>Paracoccaceae</taxon>
        <taxon>Polymorphum</taxon>
    </lineage>
</organism>
<feature type="transmembrane region" description="Helical" evidence="1">
    <location>
        <begin position="339"/>
        <end position="356"/>
    </location>
</feature>
<dbReference type="eggNOG" id="COG1807">
    <property type="taxonomic scope" value="Bacteria"/>
</dbReference>
<keyword evidence="1" id="KW-0472">Membrane</keyword>
<name>F2J3K2_POLGS</name>
<keyword evidence="4" id="KW-1185">Reference proteome</keyword>
<protein>
    <submittedName>
        <fullName evidence="3">Hypothetical conserved membrane protein</fullName>
    </submittedName>
</protein>
<dbReference type="RefSeq" id="WP_013653340.1">
    <property type="nucleotide sequence ID" value="NC_015259.1"/>
</dbReference>
<dbReference type="AlphaFoldDB" id="F2J3K2"/>
<evidence type="ECO:0000259" key="2">
    <source>
        <dbReference type="Pfam" id="PF13231"/>
    </source>
</evidence>
<feature type="transmembrane region" description="Helical" evidence="1">
    <location>
        <begin position="310"/>
        <end position="333"/>
    </location>
</feature>
<feature type="transmembrane region" description="Helical" evidence="1">
    <location>
        <begin position="21"/>
        <end position="40"/>
    </location>
</feature>
<feature type="transmembrane region" description="Helical" evidence="1">
    <location>
        <begin position="269"/>
        <end position="290"/>
    </location>
</feature>
<keyword evidence="1" id="KW-0812">Transmembrane</keyword>
<evidence type="ECO:0000313" key="3">
    <source>
        <dbReference type="EMBL" id="ADZ71026.1"/>
    </source>
</evidence>
<dbReference type="OrthoDB" id="8430752at2"/>